<name>A0ABS9SYD6_9ACTN</name>
<accession>A0ABS9SYD6</accession>
<evidence type="ECO:0000313" key="3">
    <source>
        <dbReference type="Proteomes" id="UP001166784"/>
    </source>
</evidence>
<evidence type="ECO:0000313" key="2">
    <source>
        <dbReference type="EMBL" id="MCH6161291.1"/>
    </source>
</evidence>
<protein>
    <submittedName>
        <fullName evidence="2">YbaB/EbfC family nucleoid-associated protein</fullName>
    </submittedName>
</protein>
<dbReference type="Pfam" id="PF02575">
    <property type="entry name" value="YbaB_DNA_bd"/>
    <property type="match status" value="1"/>
</dbReference>
<feature type="compositionally biased region" description="Polar residues" evidence="1">
    <location>
        <begin position="157"/>
        <end position="177"/>
    </location>
</feature>
<proteinExistence type="predicted"/>
<dbReference type="Gene3D" id="3.30.1310.10">
    <property type="entry name" value="Nucleoid-associated protein YbaB-like domain"/>
    <property type="match status" value="1"/>
</dbReference>
<dbReference type="InterPro" id="IPR004401">
    <property type="entry name" value="YbaB/EbfC"/>
</dbReference>
<organism evidence="2 3">
    <name type="scientific">Streptomyces marispadix</name>
    <dbReference type="NCBI Taxonomy" id="2922868"/>
    <lineage>
        <taxon>Bacteria</taxon>
        <taxon>Bacillati</taxon>
        <taxon>Actinomycetota</taxon>
        <taxon>Actinomycetes</taxon>
        <taxon>Kitasatosporales</taxon>
        <taxon>Streptomycetaceae</taxon>
        <taxon>Streptomyces</taxon>
    </lineage>
</organism>
<dbReference type="EMBL" id="JAKWJU010000002">
    <property type="protein sequence ID" value="MCH6161291.1"/>
    <property type="molecule type" value="Genomic_DNA"/>
</dbReference>
<comment type="caution">
    <text evidence="2">The sequence shown here is derived from an EMBL/GenBank/DDBJ whole genome shotgun (WGS) entry which is preliminary data.</text>
</comment>
<dbReference type="InterPro" id="IPR036894">
    <property type="entry name" value="YbaB-like_sf"/>
</dbReference>
<feature type="region of interest" description="Disordered" evidence="1">
    <location>
        <begin position="152"/>
        <end position="178"/>
    </location>
</feature>
<evidence type="ECO:0000256" key="1">
    <source>
        <dbReference type="SAM" id="MobiDB-lite"/>
    </source>
</evidence>
<dbReference type="RefSeq" id="WP_241059640.1">
    <property type="nucleotide sequence ID" value="NZ_JAKWJU010000002.1"/>
</dbReference>
<keyword evidence="3" id="KW-1185">Reference proteome</keyword>
<dbReference type="Proteomes" id="UP001166784">
    <property type="component" value="Unassembled WGS sequence"/>
</dbReference>
<reference evidence="2" key="2">
    <citation type="journal article" date="2023" name="Int. J. Syst. Evol. Microbiol.">
        <title>Streptomyces marispadix sp. nov., isolated from marine beach sediment of the Northern Coast of Portugal.</title>
        <authorList>
            <person name="dos Santos J.D.N."/>
            <person name="Vitorino I.R."/>
            <person name="Kallscheuer N."/>
            <person name="Srivastava A."/>
            <person name="Krautwurst S."/>
            <person name="Marz M."/>
            <person name="Jogler C."/>
            <person name="Lobo Da Cunha A."/>
            <person name="Catita J."/>
            <person name="Goncalves H."/>
            <person name="Gonzalez I."/>
            <person name="Reyes F."/>
            <person name="Lage O.M."/>
        </authorList>
    </citation>
    <scope>NUCLEOTIDE SEQUENCE</scope>
    <source>
        <strain evidence="2">M600PL45_2</strain>
    </source>
</reference>
<sequence>MPDDARDHIDDIRDRADVDAQVFEQMKNAGPSQGFDDTRSVTVDLDTEGKLAGIRVDPDWQRSLRDTELGSAVLSAYQQAVTQRLEAWGEALERAEADPPRPRPRPGMSDTVAGQLFERFEQAGATIDDTRTLNRLMDMLEELDGAMQEASSEADAISSTEVTGRSGSGHVTATVSGSGDPVGLDFDLRWLGRAHAFNIGREAVEALEQARRRLAERTEESPPFARLTTLAALAENPSDLATYLGLDDSPHPGPAR</sequence>
<gene>
    <name evidence="2" type="ORF">MMA15_13045</name>
</gene>
<dbReference type="SUPFAM" id="SSF82607">
    <property type="entry name" value="YbaB-like"/>
    <property type="match status" value="1"/>
</dbReference>
<reference evidence="2" key="1">
    <citation type="submission" date="2022-03" db="EMBL/GenBank/DDBJ databases">
        <authorList>
            <person name="Santos J.D.N."/>
            <person name="Kallscheuer N."/>
            <person name="Jogler C."/>
            <person name="Lage O.M."/>
        </authorList>
    </citation>
    <scope>NUCLEOTIDE SEQUENCE</scope>
    <source>
        <strain evidence="2">M600PL45_2</strain>
    </source>
</reference>